<dbReference type="PANTHER" id="PTHR42718">
    <property type="entry name" value="MAJOR FACILITATOR SUPERFAMILY MULTIDRUG TRANSPORTER MFSC"/>
    <property type="match status" value="1"/>
</dbReference>
<protein>
    <submittedName>
        <fullName evidence="8">MFS transporter</fullName>
    </submittedName>
</protein>
<feature type="transmembrane region" description="Helical" evidence="6">
    <location>
        <begin position="251"/>
        <end position="273"/>
    </location>
</feature>
<evidence type="ECO:0000256" key="6">
    <source>
        <dbReference type="SAM" id="Phobius"/>
    </source>
</evidence>
<feature type="transmembrane region" description="Helical" evidence="6">
    <location>
        <begin position="359"/>
        <end position="377"/>
    </location>
</feature>
<name>A0A6I3XQF4_9BURK</name>
<feature type="transmembrane region" description="Helical" evidence="6">
    <location>
        <begin position="192"/>
        <end position="212"/>
    </location>
</feature>
<comment type="subcellular location">
    <subcellularLocation>
        <location evidence="1">Membrane</location>
        <topology evidence="1">Multi-pass membrane protein</topology>
    </subcellularLocation>
</comment>
<feature type="transmembrane region" description="Helical" evidence="6">
    <location>
        <begin position="495"/>
        <end position="516"/>
    </location>
</feature>
<proteinExistence type="predicted"/>
<feature type="transmembrane region" description="Helical" evidence="6">
    <location>
        <begin position="73"/>
        <end position="95"/>
    </location>
</feature>
<reference evidence="8 9" key="1">
    <citation type="submission" date="2019-11" db="EMBL/GenBank/DDBJ databases">
        <title>Draft Genome Sequences of Six Type Strains of the Genus Massilia.</title>
        <authorList>
            <person name="Miess H."/>
            <person name="Frediansyah A."/>
            <person name="Goeker M."/>
            <person name="Gross H."/>
        </authorList>
    </citation>
    <scope>NUCLEOTIDE SEQUENCE [LARGE SCALE GENOMIC DNA]</scope>
    <source>
        <strain evidence="8 9">DSM 17513</strain>
    </source>
</reference>
<dbReference type="InterPro" id="IPR036259">
    <property type="entry name" value="MFS_trans_sf"/>
</dbReference>
<comment type="caution">
    <text evidence="8">The sequence shown here is derived from an EMBL/GenBank/DDBJ whole genome shotgun (WGS) entry which is preliminary data.</text>
</comment>
<dbReference type="PANTHER" id="PTHR42718:SF9">
    <property type="entry name" value="MAJOR FACILITATOR SUPERFAMILY MULTIDRUG TRANSPORTER MFSC"/>
    <property type="match status" value="1"/>
</dbReference>
<keyword evidence="9" id="KW-1185">Reference proteome</keyword>
<organism evidence="8 9">
    <name type="scientific">Pseudoduganella dura</name>
    <dbReference type="NCBI Taxonomy" id="321982"/>
    <lineage>
        <taxon>Bacteria</taxon>
        <taxon>Pseudomonadati</taxon>
        <taxon>Pseudomonadota</taxon>
        <taxon>Betaproteobacteria</taxon>
        <taxon>Burkholderiales</taxon>
        <taxon>Oxalobacteraceae</taxon>
        <taxon>Telluria group</taxon>
        <taxon>Pseudoduganella</taxon>
    </lineage>
</organism>
<dbReference type="GO" id="GO:0022857">
    <property type="term" value="F:transmembrane transporter activity"/>
    <property type="evidence" value="ECO:0007669"/>
    <property type="project" value="InterPro"/>
</dbReference>
<dbReference type="OrthoDB" id="9807274at2"/>
<keyword evidence="3 6" id="KW-0812">Transmembrane</keyword>
<feature type="transmembrane region" description="Helical" evidence="6">
    <location>
        <begin position="161"/>
        <end position="180"/>
    </location>
</feature>
<evidence type="ECO:0000313" key="8">
    <source>
        <dbReference type="EMBL" id="MUI16031.1"/>
    </source>
</evidence>
<dbReference type="EMBL" id="WNWM01000002">
    <property type="protein sequence ID" value="MUI16031.1"/>
    <property type="molecule type" value="Genomic_DNA"/>
</dbReference>
<evidence type="ECO:0000256" key="3">
    <source>
        <dbReference type="ARBA" id="ARBA00022692"/>
    </source>
</evidence>
<dbReference type="AlphaFoldDB" id="A0A6I3XQF4"/>
<keyword evidence="4 6" id="KW-1133">Transmembrane helix</keyword>
<evidence type="ECO:0000256" key="4">
    <source>
        <dbReference type="ARBA" id="ARBA00022989"/>
    </source>
</evidence>
<feature type="transmembrane region" description="Helical" evidence="6">
    <location>
        <begin position="224"/>
        <end position="245"/>
    </location>
</feature>
<dbReference type="RefSeq" id="WP_155711645.1">
    <property type="nucleotide sequence ID" value="NZ_BMWU01000061.1"/>
</dbReference>
<evidence type="ECO:0000256" key="2">
    <source>
        <dbReference type="ARBA" id="ARBA00022448"/>
    </source>
</evidence>
<evidence type="ECO:0000256" key="1">
    <source>
        <dbReference type="ARBA" id="ARBA00004141"/>
    </source>
</evidence>
<dbReference type="GO" id="GO:0016020">
    <property type="term" value="C:membrane"/>
    <property type="evidence" value="ECO:0007669"/>
    <property type="project" value="UniProtKB-SubCell"/>
</dbReference>
<feature type="transmembrane region" description="Helical" evidence="6">
    <location>
        <begin position="389"/>
        <end position="410"/>
    </location>
</feature>
<sequence length="536" mass="57004">MTAQQSPQPVVVVPAPSQAPPAAPAVHPFGPRLLTGVIGVFVAAMMSGLNSRIGSLALGDIRAVYGMGVDDGSWIASLYGAFELAAMPFSAWFAITFSFRRYHMAVVAAFTLLGLVTPLAPDAATLLVLRCLQGFSGGLLIPVLMAAALRFFPAPVRLYGLALYAMTATFAPNVATWLSAAWTDGVMDWRLLFWQTVPMALFSLAAVGWGIPQDPVRLERFRQIDLPGLVTGVAGLVMVGIGLSQGERLDWFNSTLVCWLFGGGGALLAIFLICEWFHPMPFIKLQLLHRRNLGLGFTVFVGMLVVLLSGSLLPADYLGHAWHFRTPQMAVIGLQVGLPQFVLGPAVSWLLYKKWVDARHVFAIGLVLIAAACWAGSRITPEWMTAEFALAQALHAFGQPMAVIALLFLATSVVQPMEGPQVSGIVNTLRAFGTMFGGALVGRLLAVREATHANVLLDGAANMRRSAGAVPPDALADVADRVSHQAFVLSIADGYLALGMLALALVPLVLSLQYIAAPVLPSAPSSKVPPTPAPIK</sequence>
<keyword evidence="5 6" id="KW-0472">Membrane</keyword>
<feature type="domain" description="Major facilitator superfamily (MFS) profile" evidence="7">
    <location>
        <begin position="36"/>
        <end position="519"/>
    </location>
</feature>
<dbReference type="PROSITE" id="PS50850">
    <property type="entry name" value="MFS"/>
    <property type="match status" value="1"/>
</dbReference>
<dbReference type="SUPFAM" id="SSF103473">
    <property type="entry name" value="MFS general substrate transporter"/>
    <property type="match status" value="1"/>
</dbReference>
<dbReference type="Gene3D" id="1.20.1250.20">
    <property type="entry name" value="MFS general substrate transporter like domains"/>
    <property type="match status" value="1"/>
</dbReference>
<dbReference type="InterPro" id="IPR011701">
    <property type="entry name" value="MFS"/>
</dbReference>
<feature type="transmembrane region" description="Helical" evidence="6">
    <location>
        <begin position="332"/>
        <end position="352"/>
    </location>
</feature>
<evidence type="ECO:0000259" key="7">
    <source>
        <dbReference type="PROSITE" id="PS50850"/>
    </source>
</evidence>
<evidence type="ECO:0000313" key="9">
    <source>
        <dbReference type="Proteomes" id="UP000431684"/>
    </source>
</evidence>
<dbReference type="Pfam" id="PF07690">
    <property type="entry name" value="MFS_1"/>
    <property type="match status" value="1"/>
</dbReference>
<feature type="transmembrane region" description="Helical" evidence="6">
    <location>
        <begin position="127"/>
        <end position="149"/>
    </location>
</feature>
<keyword evidence="2" id="KW-0813">Transport</keyword>
<evidence type="ECO:0000256" key="5">
    <source>
        <dbReference type="ARBA" id="ARBA00023136"/>
    </source>
</evidence>
<dbReference type="InterPro" id="IPR020846">
    <property type="entry name" value="MFS_dom"/>
</dbReference>
<dbReference type="Proteomes" id="UP000431684">
    <property type="component" value="Unassembled WGS sequence"/>
</dbReference>
<feature type="transmembrane region" description="Helical" evidence="6">
    <location>
        <begin position="102"/>
        <end position="121"/>
    </location>
</feature>
<feature type="transmembrane region" description="Helical" evidence="6">
    <location>
        <begin position="293"/>
        <end position="312"/>
    </location>
</feature>
<accession>A0A6I3XQF4</accession>
<gene>
    <name evidence="8" type="ORF">GJV26_26740</name>
</gene>
<feature type="transmembrane region" description="Helical" evidence="6">
    <location>
        <begin position="33"/>
        <end position="53"/>
    </location>
</feature>